<evidence type="ECO:0000313" key="2">
    <source>
        <dbReference type="Proteomes" id="UP000324222"/>
    </source>
</evidence>
<dbReference type="AlphaFoldDB" id="A0A5B7H7Y1"/>
<dbReference type="Proteomes" id="UP000324222">
    <property type="component" value="Unassembled WGS sequence"/>
</dbReference>
<evidence type="ECO:0000313" key="1">
    <source>
        <dbReference type="EMBL" id="MPC64894.1"/>
    </source>
</evidence>
<dbReference type="EMBL" id="VSRR010022699">
    <property type="protein sequence ID" value="MPC64894.1"/>
    <property type="molecule type" value="Genomic_DNA"/>
</dbReference>
<comment type="caution">
    <text evidence="1">The sequence shown here is derived from an EMBL/GenBank/DDBJ whole genome shotgun (WGS) entry which is preliminary data.</text>
</comment>
<sequence length="231" mass="24635">MCRSKGKTAGGAAATEDLEASGIVIAAAGAAMCQSRIWVTVSHAQGGRKSARIQAVPDTGAQECVAGLELLAALDIKTASLTHRGSLRWRTSACNPWAPSPAICSMVTGPQHRRELELVHERFPHHTVVAGAAAVTSDTQSAVTTPPRPSVLPLPALEENVPRLEEWLLCHFSGSAFDTNRSPLPVMAGKPHTIHLLPDAKPYACHTLASVPKHWEAEVKKQLDDDVRMGI</sequence>
<keyword evidence="2" id="KW-1185">Reference proteome</keyword>
<gene>
    <name evidence="1" type="ORF">E2C01_059016</name>
</gene>
<proteinExistence type="predicted"/>
<organism evidence="1 2">
    <name type="scientific">Portunus trituberculatus</name>
    <name type="common">Swimming crab</name>
    <name type="synonym">Neptunus trituberculatus</name>
    <dbReference type="NCBI Taxonomy" id="210409"/>
    <lineage>
        <taxon>Eukaryota</taxon>
        <taxon>Metazoa</taxon>
        <taxon>Ecdysozoa</taxon>
        <taxon>Arthropoda</taxon>
        <taxon>Crustacea</taxon>
        <taxon>Multicrustacea</taxon>
        <taxon>Malacostraca</taxon>
        <taxon>Eumalacostraca</taxon>
        <taxon>Eucarida</taxon>
        <taxon>Decapoda</taxon>
        <taxon>Pleocyemata</taxon>
        <taxon>Brachyura</taxon>
        <taxon>Eubrachyura</taxon>
        <taxon>Portunoidea</taxon>
        <taxon>Portunidae</taxon>
        <taxon>Portuninae</taxon>
        <taxon>Portunus</taxon>
    </lineage>
</organism>
<protein>
    <submittedName>
        <fullName evidence="1">Uncharacterized protein</fullName>
    </submittedName>
</protein>
<reference evidence="1 2" key="1">
    <citation type="submission" date="2019-05" db="EMBL/GenBank/DDBJ databases">
        <title>Another draft genome of Portunus trituberculatus and its Hox gene families provides insights of decapod evolution.</title>
        <authorList>
            <person name="Jeong J.-H."/>
            <person name="Song I."/>
            <person name="Kim S."/>
            <person name="Choi T."/>
            <person name="Kim D."/>
            <person name="Ryu S."/>
            <person name="Kim W."/>
        </authorList>
    </citation>
    <scope>NUCLEOTIDE SEQUENCE [LARGE SCALE GENOMIC DNA]</scope>
    <source>
        <tissue evidence="1">Muscle</tissue>
    </source>
</reference>
<accession>A0A5B7H7Y1</accession>
<name>A0A5B7H7Y1_PORTR</name>
<dbReference type="OrthoDB" id="2286242at2759"/>